<name>A0ABU9VS38_9CLOT</name>
<evidence type="ECO:0000259" key="4">
    <source>
        <dbReference type="Pfam" id="PF01168"/>
    </source>
</evidence>
<keyword evidence="2" id="KW-0663">Pyridoxal phosphate</keyword>
<organism evidence="5 6">
    <name type="scientific">Anoxynatronum sibiricum</name>
    <dbReference type="NCBI Taxonomy" id="210623"/>
    <lineage>
        <taxon>Bacteria</taxon>
        <taxon>Bacillati</taxon>
        <taxon>Bacillota</taxon>
        <taxon>Clostridia</taxon>
        <taxon>Eubacteriales</taxon>
        <taxon>Clostridiaceae</taxon>
        <taxon>Anoxynatronum</taxon>
    </lineage>
</organism>
<keyword evidence="6" id="KW-1185">Reference proteome</keyword>
<dbReference type="Pfam" id="PF01168">
    <property type="entry name" value="Ala_racemase_N"/>
    <property type="match status" value="1"/>
</dbReference>
<dbReference type="SUPFAM" id="SSF51419">
    <property type="entry name" value="PLP-binding barrel"/>
    <property type="match status" value="1"/>
</dbReference>
<evidence type="ECO:0000256" key="3">
    <source>
        <dbReference type="ARBA" id="ARBA00023235"/>
    </source>
</evidence>
<dbReference type="PANTHER" id="PTHR30511">
    <property type="entry name" value="ALANINE RACEMASE"/>
    <property type="match status" value="1"/>
</dbReference>
<protein>
    <submittedName>
        <fullName evidence="5">Alanine/ornithine racemase family PLP-dependent enzyme</fullName>
    </submittedName>
</protein>
<sequence>MNPRIKIHLGKLTQNAAQMVDMCTASGIKVSAVTKGFCAKPQAAAALLKGGITSLADSRIENLRKLQPLEAEKLLLRLPMINQAEQVVWFSDISLNSQWATIQALNKAAGKRGVRHGVILMMDLGDLREGLFSERAFLDLVKNTCRLSHIELKGIGTNLTCFGAILPDEKNLGRLTAVAEQSVTIAGKPLEMVSGGNSSSLYLLQEGKLPKGINHLRIGEGILLGTESAYGTQLPNMNHDCFQLVAELIEVEEKPSVPTGTIGKDAFGQVPVFEDRGIRKRAIAAVGKQDFATHAITPLNQGVEILGASSDHLILDISDASRTYRVGDEVTFSLSYGAMLALNTSTYVSTQYVEGA</sequence>
<evidence type="ECO:0000313" key="5">
    <source>
        <dbReference type="EMBL" id="MEN1759251.1"/>
    </source>
</evidence>
<dbReference type="Proteomes" id="UP001407405">
    <property type="component" value="Unassembled WGS sequence"/>
</dbReference>
<gene>
    <name evidence="5" type="ORF">AAIG11_02085</name>
</gene>
<evidence type="ECO:0000256" key="2">
    <source>
        <dbReference type="ARBA" id="ARBA00022898"/>
    </source>
</evidence>
<dbReference type="EMBL" id="JBCITM010000002">
    <property type="protein sequence ID" value="MEN1759251.1"/>
    <property type="molecule type" value="Genomic_DNA"/>
</dbReference>
<dbReference type="InterPro" id="IPR029066">
    <property type="entry name" value="PLP-binding_barrel"/>
</dbReference>
<dbReference type="Gene3D" id="3.20.20.10">
    <property type="entry name" value="Alanine racemase"/>
    <property type="match status" value="1"/>
</dbReference>
<evidence type="ECO:0000313" key="6">
    <source>
        <dbReference type="Proteomes" id="UP001407405"/>
    </source>
</evidence>
<dbReference type="CDD" id="cd06815">
    <property type="entry name" value="PLPDE_III_AR_like_1"/>
    <property type="match status" value="1"/>
</dbReference>
<evidence type="ECO:0000256" key="1">
    <source>
        <dbReference type="ARBA" id="ARBA00001933"/>
    </source>
</evidence>
<accession>A0ABU9VS38</accession>
<dbReference type="RefSeq" id="WP_343184628.1">
    <property type="nucleotide sequence ID" value="NZ_JBCITM010000002.1"/>
</dbReference>
<dbReference type="InterPro" id="IPR001608">
    <property type="entry name" value="Ala_racemase_N"/>
</dbReference>
<reference evidence="5 6" key="1">
    <citation type="submission" date="2024-04" db="EMBL/GenBank/DDBJ databases">
        <title>Genome sequencing and metabolic network reconstruction of aminoacids and betaine degradation by Anoxynatronum sibiricum.</title>
        <authorList>
            <person name="Detkova E.N."/>
            <person name="Boltjanskaja Y.V."/>
            <person name="Mardanov A.V."/>
            <person name="Kevbrin V."/>
        </authorList>
    </citation>
    <scope>NUCLEOTIDE SEQUENCE [LARGE SCALE GENOMIC DNA]</scope>
    <source>
        <strain evidence="5 6">Z-7981</strain>
    </source>
</reference>
<comment type="caution">
    <text evidence="5">The sequence shown here is derived from an EMBL/GenBank/DDBJ whole genome shotgun (WGS) entry which is preliminary data.</text>
</comment>
<comment type="cofactor">
    <cofactor evidence="1">
        <name>pyridoxal 5'-phosphate</name>
        <dbReference type="ChEBI" id="CHEBI:597326"/>
    </cofactor>
</comment>
<dbReference type="PANTHER" id="PTHR30511:SF3">
    <property type="entry name" value="LYSINE RACEMASE"/>
    <property type="match status" value="1"/>
</dbReference>
<dbReference type="InterPro" id="IPR000821">
    <property type="entry name" value="Ala_racemase"/>
</dbReference>
<feature type="domain" description="Alanine racemase N-terminal" evidence="4">
    <location>
        <begin position="7"/>
        <end position="222"/>
    </location>
</feature>
<keyword evidence="3" id="KW-0413">Isomerase</keyword>
<proteinExistence type="predicted"/>